<evidence type="ECO:0000313" key="5">
    <source>
        <dbReference type="EMBL" id="GEO31709.1"/>
    </source>
</evidence>
<proteinExistence type="predicted"/>
<organism evidence="5 6">
    <name type="scientific">Terrabacter aerolatus</name>
    <dbReference type="NCBI Taxonomy" id="422442"/>
    <lineage>
        <taxon>Bacteria</taxon>
        <taxon>Bacillati</taxon>
        <taxon>Actinomycetota</taxon>
        <taxon>Actinomycetes</taxon>
        <taxon>Micrococcales</taxon>
        <taxon>Intrasporangiaceae</taxon>
        <taxon>Terrabacter</taxon>
    </lineage>
</organism>
<dbReference type="PANTHER" id="PTHR33204:SF18">
    <property type="entry name" value="TRANSCRIPTIONAL REGULATORY PROTEIN"/>
    <property type="match status" value="1"/>
</dbReference>
<dbReference type="InterPro" id="IPR036388">
    <property type="entry name" value="WH-like_DNA-bd_sf"/>
</dbReference>
<keyword evidence="3" id="KW-0804">Transcription</keyword>
<dbReference type="OrthoDB" id="9792527at2"/>
<dbReference type="GO" id="GO:0003677">
    <property type="term" value="F:DNA binding"/>
    <property type="evidence" value="ECO:0007669"/>
    <property type="project" value="UniProtKB-KW"/>
</dbReference>
<dbReference type="Pfam" id="PF01638">
    <property type="entry name" value="HxlR"/>
    <property type="match status" value="1"/>
</dbReference>
<protein>
    <submittedName>
        <fullName evidence="5">Transcriptional regulator</fullName>
    </submittedName>
</protein>
<evidence type="ECO:0000256" key="1">
    <source>
        <dbReference type="ARBA" id="ARBA00023015"/>
    </source>
</evidence>
<dbReference type="PROSITE" id="PS51118">
    <property type="entry name" value="HTH_HXLR"/>
    <property type="match status" value="1"/>
</dbReference>
<accession>A0A512D5H0</accession>
<keyword evidence="2" id="KW-0238">DNA-binding</keyword>
<sequence>MGRHDPGAGQYCPISRALDVVGERWSLLILRDMMTGTTRFNDLARGLPGLSRTLLSKRLRHLERSGVVERSGTRYVLSPAGRALEPVVFGLASWGAQWMFGDPRPEELDAQLLVWWMHSRVDTSGLPGDRHVLHLRFADDARRFWILVEHGEPSVCMSDPGFPVDVTISSDVASLYAVWLGRLPLPVALRSGRVQVEGASTVTRRLERVLQLSPVAPFVAAGSAATA</sequence>
<dbReference type="SUPFAM" id="SSF46785">
    <property type="entry name" value="Winged helix' DNA-binding domain"/>
    <property type="match status" value="1"/>
</dbReference>
<comment type="caution">
    <text evidence="5">The sequence shown here is derived from an EMBL/GenBank/DDBJ whole genome shotgun (WGS) entry which is preliminary data.</text>
</comment>
<dbReference type="InterPro" id="IPR003033">
    <property type="entry name" value="SCP2_sterol-bd_dom"/>
</dbReference>
<dbReference type="Gene3D" id="3.30.1050.10">
    <property type="entry name" value="SCP2 sterol-binding domain"/>
    <property type="match status" value="1"/>
</dbReference>
<evidence type="ECO:0000313" key="6">
    <source>
        <dbReference type="Proteomes" id="UP000321534"/>
    </source>
</evidence>
<dbReference type="InterPro" id="IPR002577">
    <property type="entry name" value="HTH_HxlR"/>
</dbReference>
<dbReference type="RefSeq" id="WP_147068097.1">
    <property type="nucleotide sequence ID" value="NZ_BAAARO010000016.1"/>
</dbReference>
<dbReference type="Pfam" id="PF02036">
    <property type="entry name" value="SCP2"/>
    <property type="match status" value="1"/>
</dbReference>
<dbReference type="EMBL" id="BJYX01000025">
    <property type="protein sequence ID" value="GEO31709.1"/>
    <property type="molecule type" value="Genomic_DNA"/>
</dbReference>
<dbReference type="PANTHER" id="PTHR33204">
    <property type="entry name" value="TRANSCRIPTIONAL REGULATOR, MARR FAMILY"/>
    <property type="match status" value="1"/>
</dbReference>
<dbReference type="InterPro" id="IPR036527">
    <property type="entry name" value="SCP2_sterol-bd_dom_sf"/>
</dbReference>
<name>A0A512D5H0_9MICO</name>
<keyword evidence="1" id="KW-0805">Transcription regulation</keyword>
<dbReference type="CDD" id="cd00090">
    <property type="entry name" value="HTH_ARSR"/>
    <property type="match status" value="1"/>
</dbReference>
<dbReference type="Gene3D" id="1.10.10.10">
    <property type="entry name" value="Winged helix-like DNA-binding domain superfamily/Winged helix DNA-binding domain"/>
    <property type="match status" value="1"/>
</dbReference>
<dbReference type="Proteomes" id="UP000321534">
    <property type="component" value="Unassembled WGS sequence"/>
</dbReference>
<dbReference type="InterPro" id="IPR011991">
    <property type="entry name" value="ArsR-like_HTH"/>
</dbReference>
<reference evidence="5 6" key="1">
    <citation type="submission" date="2019-07" db="EMBL/GenBank/DDBJ databases">
        <title>Whole genome shotgun sequence of Terrabacter aerolatus NBRC 106305.</title>
        <authorList>
            <person name="Hosoyama A."/>
            <person name="Uohara A."/>
            <person name="Ohji S."/>
            <person name="Ichikawa N."/>
        </authorList>
    </citation>
    <scope>NUCLEOTIDE SEQUENCE [LARGE SCALE GENOMIC DNA]</scope>
    <source>
        <strain evidence="5 6">NBRC 106305</strain>
    </source>
</reference>
<evidence type="ECO:0000259" key="4">
    <source>
        <dbReference type="PROSITE" id="PS51118"/>
    </source>
</evidence>
<dbReference type="InterPro" id="IPR036390">
    <property type="entry name" value="WH_DNA-bd_sf"/>
</dbReference>
<evidence type="ECO:0000256" key="3">
    <source>
        <dbReference type="ARBA" id="ARBA00023163"/>
    </source>
</evidence>
<evidence type="ECO:0000256" key="2">
    <source>
        <dbReference type="ARBA" id="ARBA00023125"/>
    </source>
</evidence>
<dbReference type="AlphaFoldDB" id="A0A512D5H0"/>
<feature type="domain" description="HTH hxlR-type" evidence="4">
    <location>
        <begin position="12"/>
        <end position="103"/>
    </location>
</feature>
<keyword evidence="6" id="KW-1185">Reference proteome</keyword>
<gene>
    <name evidence="5" type="ORF">TAE01_35190</name>
</gene>
<dbReference type="SUPFAM" id="SSF55718">
    <property type="entry name" value="SCP-like"/>
    <property type="match status" value="1"/>
</dbReference>